<keyword evidence="2" id="KW-0805">Transcription regulation</keyword>
<dbReference type="Gene3D" id="1.10.10.10">
    <property type="entry name" value="Winged helix-like DNA-binding domain superfamily/Winged helix DNA-binding domain"/>
    <property type="match status" value="1"/>
</dbReference>
<dbReference type="AlphaFoldDB" id="A0A931YDC8"/>
<dbReference type="InterPro" id="IPR036390">
    <property type="entry name" value="WH_DNA-bd_sf"/>
</dbReference>
<evidence type="ECO:0000256" key="4">
    <source>
        <dbReference type="ARBA" id="ARBA00023163"/>
    </source>
</evidence>
<feature type="domain" description="Heat-inducible transcription repressor HrcA C-terminal" evidence="5">
    <location>
        <begin position="93"/>
        <end position="236"/>
    </location>
</feature>
<name>A0A931YDC8_9BACT</name>
<keyword evidence="1" id="KW-0678">Repressor</keyword>
<dbReference type="Proteomes" id="UP000709672">
    <property type="component" value="Unassembled WGS sequence"/>
</dbReference>
<evidence type="ECO:0000313" key="8">
    <source>
        <dbReference type="EMBL" id="MBI2465820.1"/>
    </source>
</evidence>
<feature type="domain" description="Winged helix-turn-helix transcription repressor HrcA DNA-binding" evidence="6">
    <location>
        <begin position="2"/>
        <end position="73"/>
    </location>
</feature>
<dbReference type="InterPro" id="IPR036388">
    <property type="entry name" value="WH-like_DNA-bd_sf"/>
</dbReference>
<keyword evidence="4" id="KW-0804">Transcription</keyword>
<evidence type="ECO:0000256" key="2">
    <source>
        <dbReference type="ARBA" id="ARBA00023015"/>
    </source>
</evidence>
<dbReference type="PANTHER" id="PTHR34824:SF1">
    <property type="entry name" value="HEAT-INDUCIBLE TRANSCRIPTION REPRESSOR HRCA"/>
    <property type="match status" value="1"/>
</dbReference>
<evidence type="ECO:0008006" key="10">
    <source>
        <dbReference type="Google" id="ProtNLM"/>
    </source>
</evidence>
<dbReference type="GO" id="GO:0045892">
    <property type="term" value="P:negative regulation of DNA-templated transcription"/>
    <property type="evidence" value="ECO:0007669"/>
    <property type="project" value="TreeGrafter"/>
</dbReference>
<dbReference type="SUPFAM" id="SSF55781">
    <property type="entry name" value="GAF domain-like"/>
    <property type="match status" value="1"/>
</dbReference>
<gene>
    <name evidence="7" type="ORF">HYT38_00115</name>
    <name evidence="8" type="ORF">HYV66_01150</name>
</gene>
<dbReference type="Pfam" id="PF01628">
    <property type="entry name" value="HrcA"/>
    <property type="match status" value="1"/>
</dbReference>
<dbReference type="InterPro" id="IPR029016">
    <property type="entry name" value="GAF-like_dom_sf"/>
</dbReference>
<organism evidence="8 9">
    <name type="scientific">Candidatus Sungiibacteriota bacterium</name>
    <dbReference type="NCBI Taxonomy" id="2750080"/>
    <lineage>
        <taxon>Bacteria</taxon>
        <taxon>Candidatus Sungiibacteriota</taxon>
    </lineage>
</organism>
<evidence type="ECO:0000256" key="1">
    <source>
        <dbReference type="ARBA" id="ARBA00022491"/>
    </source>
</evidence>
<reference evidence="8" key="1">
    <citation type="submission" date="2020-07" db="EMBL/GenBank/DDBJ databases">
        <title>Huge and variable diversity of episymbiotic CPR bacteria and DPANN archaea in groundwater ecosystems.</title>
        <authorList>
            <person name="He C.Y."/>
            <person name="Keren R."/>
            <person name="Whittaker M."/>
            <person name="Farag I.F."/>
            <person name="Doudna J."/>
            <person name="Cate J.H.D."/>
            <person name="Banfield J.F."/>
        </authorList>
    </citation>
    <scope>NUCLEOTIDE SEQUENCE</scope>
    <source>
        <strain evidence="7">NC_groundwater_191_Ag_S-0.1um_45_8</strain>
        <strain evidence="8">NC_groundwater_418_Ag_B-0.1um_45_10</strain>
    </source>
</reference>
<dbReference type="Proteomes" id="UP000786662">
    <property type="component" value="Unassembled WGS sequence"/>
</dbReference>
<keyword evidence="3" id="KW-0346">Stress response</keyword>
<dbReference type="PANTHER" id="PTHR34824">
    <property type="entry name" value="HEAT-INDUCIBLE TRANSCRIPTION REPRESSOR HRCA"/>
    <property type="match status" value="1"/>
</dbReference>
<dbReference type="SUPFAM" id="SSF46785">
    <property type="entry name" value="Winged helix' DNA-binding domain"/>
    <property type="match status" value="1"/>
</dbReference>
<dbReference type="EMBL" id="JACPHQ010000014">
    <property type="protein sequence ID" value="MBI2465820.1"/>
    <property type="molecule type" value="Genomic_DNA"/>
</dbReference>
<evidence type="ECO:0000313" key="9">
    <source>
        <dbReference type="Proteomes" id="UP000709672"/>
    </source>
</evidence>
<evidence type="ECO:0000256" key="3">
    <source>
        <dbReference type="ARBA" id="ARBA00023016"/>
    </source>
</evidence>
<dbReference type="Pfam" id="PF03444">
    <property type="entry name" value="WHD_HrcA"/>
    <property type="match status" value="1"/>
</dbReference>
<evidence type="ECO:0000313" key="7">
    <source>
        <dbReference type="EMBL" id="MBI2052071.1"/>
    </source>
</evidence>
<accession>A0A931YDC8</accession>
<evidence type="ECO:0000259" key="5">
    <source>
        <dbReference type="Pfam" id="PF01628"/>
    </source>
</evidence>
<evidence type="ECO:0000259" key="6">
    <source>
        <dbReference type="Pfam" id="PF03444"/>
    </source>
</evidence>
<dbReference type="EMBL" id="JACOYY010000004">
    <property type="protein sequence ID" value="MBI2052071.1"/>
    <property type="molecule type" value="Genomic_DNA"/>
</dbReference>
<dbReference type="Gene3D" id="3.30.450.40">
    <property type="match status" value="1"/>
</dbReference>
<dbReference type="GO" id="GO:0003677">
    <property type="term" value="F:DNA binding"/>
    <property type="evidence" value="ECO:0007669"/>
    <property type="project" value="InterPro"/>
</dbReference>
<protein>
    <recommendedName>
        <fullName evidence="10">Heat-inducible transcription repressor HrcA C-terminal domain-containing protein</fullName>
    </recommendedName>
</protein>
<comment type="caution">
    <text evidence="8">The sequence shown here is derived from an EMBL/GenBank/DDBJ whole genome shotgun (WGS) entry which is preliminary data.</text>
</comment>
<proteinExistence type="predicted"/>
<dbReference type="InterPro" id="IPR021153">
    <property type="entry name" value="HrcA_C"/>
</dbReference>
<dbReference type="InterPro" id="IPR002571">
    <property type="entry name" value="HrcA"/>
</dbReference>
<dbReference type="InterPro" id="IPR005104">
    <property type="entry name" value="WHTH_HrcA_DNA-bd"/>
</dbReference>
<sequence length="251" mass="28514">MITDRQKDILWAIIEEHAKEAEPVSSKTLAQKRGFNIGAPMIRKEMNQLEQGGFLVSPYTSAGRMPTDQAYRLYIQNQLNKSGASGKDVKAVKTGLTHQETEKVAKTLKKDWPDEQSLLKEISRLTSKISKELSITGCIGGTDSYIFGFSNLVDEPEFSSFDGLNRLMRFMDNADYCFDALWNKFLYQDLQVFIGDENPIKEINEFTLITGKYQLPDGDDGFISIIGPKRMNYRRNMALVEYIGQVLNREA</sequence>